<sequence length="292" mass="30718">MLTDTLQTFALLLGELLALFIIVSTAVALINRRFGPEKMRDWMASGIVPGPVKGLLLGAVTPFCSCSTLPMLVGMLNAGVGFQTAMTYLISSPLLNPIIVGGIGIIFGWKIAIIYTVFTLVVSLIAPMIWTMLGMQSAVKRVRVQGETTAEPWKGLAGELPGALRQAWADLRPLLIPMLLGVAVGAAIYGFVPEDQLTGFAGANIWWAVPLAAVIGIPMYIRLETMLPVGLALQSAGVAIGPIFALMIGGAGASPPEVSMLAAVFKPRLLITFVATILTVAIIGGYLISLTS</sequence>
<keyword evidence="5 7" id="KW-1133">Transmembrane helix</keyword>
<evidence type="ECO:0000256" key="5">
    <source>
        <dbReference type="ARBA" id="ARBA00022989"/>
    </source>
</evidence>
<dbReference type="AlphaFoldDB" id="A0A9D2QC81"/>
<name>A0A9D2QC81_9CORY</name>
<comment type="subcellular location">
    <subcellularLocation>
        <location evidence="1">Cell membrane</location>
        <topology evidence="1">Multi-pass membrane protein</topology>
    </subcellularLocation>
</comment>
<comment type="caution">
    <text evidence="8">The sequence shown here is derived from an EMBL/GenBank/DDBJ whole genome shotgun (WGS) entry which is preliminary data.</text>
</comment>
<feature type="transmembrane region" description="Helical" evidence="7">
    <location>
        <begin position="204"/>
        <end position="221"/>
    </location>
</feature>
<feature type="transmembrane region" description="Helical" evidence="7">
    <location>
        <begin position="269"/>
        <end position="288"/>
    </location>
</feature>
<feature type="transmembrane region" description="Helical" evidence="7">
    <location>
        <begin position="174"/>
        <end position="192"/>
    </location>
</feature>
<dbReference type="Pfam" id="PF03773">
    <property type="entry name" value="ArsP_1"/>
    <property type="match status" value="1"/>
</dbReference>
<evidence type="ECO:0000256" key="6">
    <source>
        <dbReference type="ARBA" id="ARBA00023136"/>
    </source>
</evidence>
<gene>
    <name evidence="8" type="ORF">H9751_03220</name>
</gene>
<dbReference type="InterPro" id="IPR053166">
    <property type="entry name" value="UPF0718_permease"/>
</dbReference>
<dbReference type="Proteomes" id="UP000823858">
    <property type="component" value="Unassembled WGS sequence"/>
</dbReference>
<dbReference type="EMBL" id="DWVP01000004">
    <property type="protein sequence ID" value="HJC84558.1"/>
    <property type="molecule type" value="Genomic_DNA"/>
</dbReference>
<evidence type="ECO:0000256" key="2">
    <source>
        <dbReference type="ARBA" id="ARBA00006386"/>
    </source>
</evidence>
<feature type="transmembrane region" description="Helical" evidence="7">
    <location>
        <begin position="6"/>
        <end position="30"/>
    </location>
</feature>
<feature type="transmembrane region" description="Helical" evidence="7">
    <location>
        <begin position="85"/>
        <end position="107"/>
    </location>
</feature>
<dbReference type="PANTHER" id="PTHR42775">
    <property type="entry name" value="PERMEASE RV2963-RELATED"/>
    <property type="match status" value="1"/>
</dbReference>
<dbReference type="GO" id="GO:0005886">
    <property type="term" value="C:plasma membrane"/>
    <property type="evidence" value="ECO:0007669"/>
    <property type="project" value="UniProtKB-SubCell"/>
</dbReference>
<feature type="transmembrane region" description="Helical" evidence="7">
    <location>
        <begin position="113"/>
        <end position="133"/>
    </location>
</feature>
<reference evidence="8" key="2">
    <citation type="submission" date="2021-04" db="EMBL/GenBank/DDBJ databases">
        <authorList>
            <person name="Gilroy R."/>
        </authorList>
    </citation>
    <scope>NUCLEOTIDE SEQUENCE</scope>
    <source>
        <strain evidence="8">ChiHjej13B12-4958</strain>
    </source>
</reference>
<protein>
    <submittedName>
        <fullName evidence="8">Permease</fullName>
    </submittedName>
</protein>
<proteinExistence type="inferred from homology"/>
<evidence type="ECO:0000256" key="7">
    <source>
        <dbReference type="SAM" id="Phobius"/>
    </source>
</evidence>
<evidence type="ECO:0000313" key="8">
    <source>
        <dbReference type="EMBL" id="HJC84558.1"/>
    </source>
</evidence>
<keyword evidence="4 7" id="KW-0812">Transmembrane</keyword>
<keyword evidence="6 7" id="KW-0472">Membrane</keyword>
<feature type="transmembrane region" description="Helical" evidence="7">
    <location>
        <begin position="228"/>
        <end position="249"/>
    </location>
</feature>
<organism evidence="8 9">
    <name type="scientific">Candidatus Corynebacterium faecigallinarum</name>
    <dbReference type="NCBI Taxonomy" id="2838528"/>
    <lineage>
        <taxon>Bacteria</taxon>
        <taxon>Bacillati</taxon>
        <taxon>Actinomycetota</taxon>
        <taxon>Actinomycetes</taxon>
        <taxon>Mycobacteriales</taxon>
        <taxon>Corynebacteriaceae</taxon>
        <taxon>Corynebacterium</taxon>
    </lineage>
</organism>
<accession>A0A9D2QC81</accession>
<comment type="similarity">
    <text evidence="2">Belongs to the UPF0718 family.</text>
</comment>
<dbReference type="InterPro" id="IPR005524">
    <property type="entry name" value="DUF318"/>
</dbReference>
<reference evidence="8" key="1">
    <citation type="journal article" date="2021" name="PeerJ">
        <title>Extensive microbial diversity within the chicken gut microbiome revealed by metagenomics and culture.</title>
        <authorList>
            <person name="Gilroy R."/>
            <person name="Ravi A."/>
            <person name="Getino M."/>
            <person name="Pursley I."/>
            <person name="Horton D.L."/>
            <person name="Alikhan N.F."/>
            <person name="Baker D."/>
            <person name="Gharbi K."/>
            <person name="Hall N."/>
            <person name="Watson M."/>
            <person name="Adriaenssens E.M."/>
            <person name="Foster-Nyarko E."/>
            <person name="Jarju S."/>
            <person name="Secka A."/>
            <person name="Antonio M."/>
            <person name="Oren A."/>
            <person name="Chaudhuri R.R."/>
            <person name="La Ragione R."/>
            <person name="Hildebrand F."/>
            <person name="Pallen M.J."/>
        </authorList>
    </citation>
    <scope>NUCLEOTIDE SEQUENCE</scope>
    <source>
        <strain evidence="8">ChiHjej13B12-4958</strain>
    </source>
</reference>
<keyword evidence="3" id="KW-1003">Cell membrane</keyword>
<evidence type="ECO:0000256" key="3">
    <source>
        <dbReference type="ARBA" id="ARBA00022475"/>
    </source>
</evidence>
<evidence type="ECO:0000313" key="9">
    <source>
        <dbReference type="Proteomes" id="UP000823858"/>
    </source>
</evidence>
<evidence type="ECO:0000256" key="4">
    <source>
        <dbReference type="ARBA" id="ARBA00022692"/>
    </source>
</evidence>
<evidence type="ECO:0000256" key="1">
    <source>
        <dbReference type="ARBA" id="ARBA00004651"/>
    </source>
</evidence>
<dbReference type="PANTHER" id="PTHR42775:SF2">
    <property type="entry name" value="PERMEASE"/>
    <property type="match status" value="1"/>
</dbReference>